<comment type="caution">
    <text evidence="2">The sequence shown here is derived from an EMBL/GenBank/DDBJ whole genome shotgun (WGS) entry which is preliminary data.</text>
</comment>
<name>X1NPV2_9ZZZZ</name>
<evidence type="ECO:0000313" key="2">
    <source>
        <dbReference type="EMBL" id="GAI45628.1"/>
    </source>
</evidence>
<sequence>NNIWNNEFGIDNTVTEINLDATNNWWGDAGGPGVDLDLDAVVGDAVSEHVNYEPWLPQWYPTAPTVVTAAASSLRTTSATLNGTLNDLGSALEVTVSFEWGTTTAYGNETTAQAMTDTGSFTVSLTGLSSNTTYHFRAVAVGDGTSYGDDISFTTARAAAGGGGIRRVPAGTTDVRGEISWEGVFEEPVTASVIPS</sequence>
<dbReference type="InterPro" id="IPR003961">
    <property type="entry name" value="FN3_dom"/>
</dbReference>
<gene>
    <name evidence="2" type="ORF">S06H3_45261</name>
</gene>
<protein>
    <recommendedName>
        <fullName evidence="1">Fibronectin type-III domain-containing protein</fullName>
    </recommendedName>
</protein>
<dbReference type="PROSITE" id="PS50853">
    <property type="entry name" value="FN3"/>
    <property type="match status" value="1"/>
</dbReference>
<accession>X1NPV2</accession>
<reference evidence="2" key="1">
    <citation type="journal article" date="2014" name="Front. Microbiol.">
        <title>High frequency of phylogenetically diverse reductive dehalogenase-homologous genes in deep subseafloor sedimentary metagenomes.</title>
        <authorList>
            <person name="Kawai M."/>
            <person name="Futagami T."/>
            <person name="Toyoda A."/>
            <person name="Takaki Y."/>
            <person name="Nishi S."/>
            <person name="Hori S."/>
            <person name="Arai W."/>
            <person name="Tsubouchi T."/>
            <person name="Morono Y."/>
            <person name="Uchiyama I."/>
            <person name="Ito T."/>
            <person name="Fujiyama A."/>
            <person name="Inagaki F."/>
            <person name="Takami H."/>
        </authorList>
    </citation>
    <scope>NUCLEOTIDE SEQUENCE</scope>
    <source>
        <strain evidence="2">Expedition CK06-06</strain>
    </source>
</reference>
<evidence type="ECO:0000259" key="1">
    <source>
        <dbReference type="PROSITE" id="PS50853"/>
    </source>
</evidence>
<dbReference type="AlphaFoldDB" id="X1NPV2"/>
<proteinExistence type="predicted"/>
<feature type="domain" description="Fibronectin type-III" evidence="1">
    <location>
        <begin position="63"/>
        <end position="158"/>
    </location>
</feature>
<organism evidence="2">
    <name type="scientific">marine sediment metagenome</name>
    <dbReference type="NCBI Taxonomy" id="412755"/>
    <lineage>
        <taxon>unclassified sequences</taxon>
        <taxon>metagenomes</taxon>
        <taxon>ecological metagenomes</taxon>
    </lineage>
</organism>
<feature type="non-terminal residue" evidence="2">
    <location>
        <position position="1"/>
    </location>
</feature>
<dbReference type="EMBL" id="BARV01028239">
    <property type="protein sequence ID" value="GAI45628.1"/>
    <property type="molecule type" value="Genomic_DNA"/>
</dbReference>